<dbReference type="EC" id="3.1.21.3" evidence="11"/>
<dbReference type="Gene3D" id="3.40.50.300">
    <property type="entry name" value="P-loop containing nucleotide triphosphate hydrolases"/>
    <property type="match status" value="2"/>
</dbReference>
<comment type="subunit">
    <text evidence="3 11">The type I restriction/modification system is composed of three polypeptides R, M and S.</text>
</comment>
<evidence type="ECO:0000256" key="12">
    <source>
        <dbReference type="SAM" id="Coils"/>
    </source>
</evidence>
<evidence type="ECO:0000256" key="2">
    <source>
        <dbReference type="ARBA" id="ARBA00008598"/>
    </source>
</evidence>
<dbReference type="InterPro" id="IPR040980">
    <property type="entry name" value="SWI2_SNF2"/>
</dbReference>
<dbReference type="InterPro" id="IPR051268">
    <property type="entry name" value="Type-I_R_enzyme_R_subunit"/>
</dbReference>
<comment type="similarity">
    <text evidence="2 11">Belongs to the HsdR family.</text>
</comment>
<feature type="coiled-coil region" evidence="12">
    <location>
        <begin position="812"/>
        <end position="839"/>
    </location>
</feature>
<keyword evidence="8 11" id="KW-0378">Hydrolase</keyword>
<dbReference type="Proteomes" id="UP000663608">
    <property type="component" value="Chromosome"/>
</dbReference>
<reference evidence="14 15" key="1">
    <citation type="submission" date="2021-02" db="EMBL/GenBank/DDBJ databases">
        <title>Complete genome sequence of Lactococcus lactis strain K_LL004.</title>
        <authorList>
            <person name="Kim H.B."/>
        </authorList>
    </citation>
    <scope>NUCLEOTIDE SEQUENCE [LARGE SCALE GENOMIC DNA]</scope>
    <source>
        <strain evidence="14 15">K_LL004</strain>
    </source>
</reference>
<evidence type="ECO:0000256" key="9">
    <source>
        <dbReference type="ARBA" id="ARBA00022840"/>
    </source>
</evidence>
<dbReference type="InterPro" id="IPR027417">
    <property type="entry name" value="P-loop_NTPase"/>
</dbReference>
<organism evidence="14 15">
    <name type="scientific">Lactococcus taiwanensis</name>
    <dbReference type="NCBI Taxonomy" id="1151742"/>
    <lineage>
        <taxon>Bacteria</taxon>
        <taxon>Bacillati</taxon>
        <taxon>Bacillota</taxon>
        <taxon>Bacilli</taxon>
        <taxon>Lactobacillales</taxon>
        <taxon>Streptococcaceae</taxon>
        <taxon>Lactococcus</taxon>
    </lineage>
</organism>
<dbReference type="RefSeq" id="WP_205871671.1">
    <property type="nucleotide sequence ID" value="NZ_CP070872.1"/>
</dbReference>
<protein>
    <recommendedName>
        <fullName evidence="11">Type I restriction enzyme endonuclease subunit</fullName>
        <shortName evidence="11">R protein</shortName>
        <ecNumber evidence="11">3.1.21.3</ecNumber>
    </recommendedName>
    <alternativeName>
        <fullName evidence="11">Type-1 restriction enzyme R protein</fullName>
    </alternativeName>
</protein>
<keyword evidence="7 14" id="KW-0255">Endonuclease</keyword>
<dbReference type="PANTHER" id="PTHR30195:SF16">
    <property type="entry name" value="TYPE I RESTRICTION ENZYME ENDONUCLEASE SUBUNIT"/>
    <property type="match status" value="1"/>
</dbReference>
<dbReference type="SMART" id="SM00487">
    <property type="entry name" value="DEXDc"/>
    <property type="match status" value="1"/>
</dbReference>
<evidence type="ECO:0000256" key="10">
    <source>
        <dbReference type="ARBA" id="ARBA00023125"/>
    </source>
</evidence>
<dbReference type="SUPFAM" id="SSF52540">
    <property type="entry name" value="P-loop containing nucleoside triphosphate hydrolases"/>
    <property type="match status" value="2"/>
</dbReference>
<dbReference type="CDD" id="cd22332">
    <property type="entry name" value="HsdR_N"/>
    <property type="match status" value="1"/>
</dbReference>
<dbReference type="NCBIfam" id="TIGR00348">
    <property type="entry name" value="hsdR"/>
    <property type="match status" value="1"/>
</dbReference>
<evidence type="ECO:0000256" key="5">
    <source>
        <dbReference type="ARBA" id="ARBA00022741"/>
    </source>
</evidence>
<dbReference type="KEGG" id="lti:JW886_06935"/>
<proteinExistence type="inferred from homology"/>
<evidence type="ECO:0000259" key="13">
    <source>
        <dbReference type="PROSITE" id="PS51192"/>
    </source>
</evidence>
<dbReference type="PANTHER" id="PTHR30195">
    <property type="entry name" value="TYPE I SITE-SPECIFIC DEOXYRIBONUCLEASE PROTEIN SUBUNIT M AND R"/>
    <property type="match status" value="1"/>
</dbReference>
<evidence type="ECO:0000256" key="1">
    <source>
        <dbReference type="ARBA" id="ARBA00000851"/>
    </source>
</evidence>
<evidence type="ECO:0000256" key="3">
    <source>
        <dbReference type="ARBA" id="ARBA00011296"/>
    </source>
</evidence>
<keyword evidence="6 11" id="KW-0680">Restriction system</keyword>
<dbReference type="CDD" id="cd18800">
    <property type="entry name" value="SF2_C_EcoR124I-like"/>
    <property type="match status" value="1"/>
</dbReference>
<dbReference type="Gene3D" id="3.90.1570.50">
    <property type="match status" value="1"/>
</dbReference>
<name>A0AA45QQR0_9LACT</name>
<evidence type="ECO:0000313" key="14">
    <source>
        <dbReference type="EMBL" id="QSE76199.1"/>
    </source>
</evidence>
<gene>
    <name evidence="14" type="ORF">JW886_06935</name>
</gene>
<dbReference type="GO" id="GO:0009307">
    <property type="term" value="P:DNA restriction-modification system"/>
    <property type="evidence" value="ECO:0007669"/>
    <property type="project" value="UniProtKB-KW"/>
</dbReference>
<evidence type="ECO:0000256" key="11">
    <source>
        <dbReference type="RuleBase" id="RU364115"/>
    </source>
</evidence>
<sequence length="1023" mass="118836">MTAENEIEQQFIHILSEAENQWRYRKDIRTEAALWQNLRAHLNRINQAQLSGIPITDMEFERIKVEFGRLTATPFQASQWLRGENGVAQITLEREDNSKITLEFFRNKDVAGGISSYEVVNQIVPDTNRTTRGDVTLLINGLPIIHVELKNESAKDGYIQAYHQIERYALDGFFDGIYATTQIFIVSNKVQTKYFARPSENTQKAYRRMEKFLFNWRTSENEAVDNLFDFTRQVLRIPAAHELISQYTVLVDDQKSQKFLMVLRPYQIHAIKEIRKSASNHEGGFIWHATGSGKTITSFVATKLLAQNATGVDRTIMVVDRTDLDAQTQDEFTKFASEFHTGQTSGSAKSNTLIVGIKNQHQLTRSLLSKKNNNTILVTTIQKLSAAMRAAKTEAEKEGTDRFAKLRGEHIVFIVDEAHRAVSDEEMKKIKKLFPNSTWFGLTGTPIFDKNKKQENGTFARTTEQQYGPLLHAYTTKNAMDDKAVLNFQVEYHSLLNSEEQEDFLEKITDQVPDDLREQEKLLNNEVYQSDRHIEAMLHKIFNRRSLVKKFNVQNGYPTMSAILTTHSIAQAKKIYHKLMEMKKNGSLLSGKDYDEKRRLIDEDFPRVAITFSTNPDQLEKNQQDDELLDIMKEYSEMYQQTAYTDEKLYNQNINKRLARKEAQYQKNGQWLDLVIVVDRLLTGFDAPTIQTLYVDREMNYQKLLQAFSRTNRLYPGKDNGMIVTFRKPETMKANVADTFELFSNEDQDWVELLPPEYKTVRTNFKNLKKAYEIATRQLEENPNDLKTKINKLRAFQKMDKVYKALRSYDEYEEETEKYSSFEKKLEDYRGDAENLRGEIKVEIDSDGGDKPSVEELLQDVEFSSQLNATYQDKVDSFYINQLLKNLKEKIDGAEEKFDEEIKSKDPMVQPIYHEIKRQIQNSSDDIDISEIKNKLFTDEIINRIQAEVRNYALPEDSVKSAFNEYRPEKSEIPYLANIVDNMSLSKSDFEEKTGKKYRSRTKVMGSRLKDVFTELQKLKEEL</sequence>
<dbReference type="GO" id="GO:0003677">
    <property type="term" value="F:DNA binding"/>
    <property type="evidence" value="ECO:0007669"/>
    <property type="project" value="UniProtKB-KW"/>
</dbReference>
<evidence type="ECO:0000256" key="4">
    <source>
        <dbReference type="ARBA" id="ARBA00022722"/>
    </source>
</evidence>
<accession>A0AA45QQR0</accession>
<evidence type="ECO:0000256" key="6">
    <source>
        <dbReference type="ARBA" id="ARBA00022747"/>
    </source>
</evidence>
<evidence type="ECO:0000313" key="15">
    <source>
        <dbReference type="Proteomes" id="UP000663608"/>
    </source>
</evidence>
<dbReference type="AlphaFoldDB" id="A0AA45QQR0"/>
<dbReference type="InterPro" id="IPR014001">
    <property type="entry name" value="Helicase_ATP-bd"/>
</dbReference>
<dbReference type="Pfam" id="PF04313">
    <property type="entry name" value="HSDR_N"/>
    <property type="match status" value="1"/>
</dbReference>
<evidence type="ECO:0000256" key="8">
    <source>
        <dbReference type="ARBA" id="ARBA00022801"/>
    </source>
</evidence>
<keyword evidence="5 11" id="KW-0547">Nucleotide-binding</keyword>
<keyword evidence="12" id="KW-0175">Coiled coil</keyword>
<dbReference type="InterPro" id="IPR007409">
    <property type="entry name" value="Restrct_endonuc_type1_HsdR_N"/>
</dbReference>
<feature type="domain" description="Helicase ATP-binding" evidence="13">
    <location>
        <begin position="275"/>
        <end position="464"/>
    </location>
</feature>
<dbReference type="GO" id="GO:0005524">
    <property type="term" value="F:ATP binding"/>
    <property type="evidence" value="ECO:0007669"/>
    <property type="project" value="UniProtKB-KW"/>
</dbReference>
<comment type="catalytic activity">
    <reaction evidence="1 11">
        <text>Endonucleolytic cleavage of DNA to give random double-stranded fragments with terminal 5'-phosphates, ATP is simultaneously hydrolyzed.</text>
        <dbReference type="EC" id="3.1.21.3"/>
    </reaction>
</comment>
<dbReference type="EMBL" id="CP070872">
    <property type="protein sequence ID" value="QSE76199.1"/>
    <property type="molecule type" value="Genomic_DNA"/>
</dbReference>
<dbReference type="InterPro" id="IPR055180">
    <property type="entry name" value="HsdR_RecA-like_helicase_dom_2"/>
</dbReference>
<dbReference type="GO" id="GO:0009035">
    <property type="term" value="F:type I site-specific deoxyribonuclease activity"/>
    <property type="evidence" value="ECO:0007669"/>
    <property type="project" value="UniProtKB-EC"/>
</dbReference>
<keyword evidence="15" id="KW-1185">Reference proteome</keyword>
<dbReference type="Pfam" id="PF22679">
    <property type="entry name" value="T1R_D3-like"/>
    <property type="match status" value="1"/>
</dbReference>
<keyword evidence="4" id="KW-0540">Nuclease</keyword>
<dbReference type="InterPro" id="IPR004473">
    <property type="entry name" value="Restrct_endonuc_typeI_HsdR"/>
</dbReference>
<dbReference type="PROSITE" id="PS51192">
    <property type="entry name" value="HELICASE_ATP_BIND_1"/>
    <property type="match status" value="1"/>
</dbReference>
<dbReference type="Pfam" id="PF18766">
    <property type="entry name" value="SWI2_SNF2"/>
    <property type="match status" value="1"/>
</dbReference>
<keyword evidence="10 11" id="KW-0238">DNA-binding</keyword>
<comment type="function">
    <text evidence="11">Subunit R is required for both nuclease and ATPase activities, but not for modification.</text>
</comment>
<evidence type="ECO:0000256" key="7">
    <source>
        <dbReference type="ARBA" id="ARBA00022759"/>
    </source>
</evidence>
<keyword evidence="9 11" id="KW-0067">ATP-binding</keyword>
<dbReference type="REBASE" id="475013">
    <property type="entry name" value="LtaL004ORF6930P"/>
</dbReference>